<dbReference type="Pfam" id="PF00501">
    <property type="entry name" value="AMP-binding"/>
    <property type="match status" value="1"/>
</dbReference>
<dbReference type="InterPro" id="IPR045851">
    <property type="entry name" value="AMP-bd_C_sf"/>
</dbReference>
<keyword evidence="5" id="KW-1185">Reference proteome</keyword>
<dbReference type="PROSITE" id="PS00455">
    <property type="entry name" value="AMP_BINDING"/>
    <property type="match status" value="1"/>
</dbReference>
<evidence type="ECO:0000259" key="2">
    <source>
        <dbReference type="Pfam" id="PF00501"/>
    </source>
</evidence>
<evidence type="ECO:0000256" key="1">
    <source>
        <dbReference type="SAM" id="MobiDB-lite"/>
    </source>
</evidence>
<evidence type="ECO:0000313" key="5">
    <source>
        <dbReference type="Proteomes" id="UP000608530"/>
    </source>
</evidence>
<organism evidence="4 5">
    <name type="scientific">Leucobacter chromiisoli</name>
    <dbReference type="NCBI Taxonomy" id="2796471"/>
    <lineage>
        <taxon>Bacteria</taxon>
        <taxon>Bacillati</taxon>
        <taxon>Actinomycetota</taxon>
        <taxon>Actinomycetes</taxon>
        <taxon>Micrococcales</taxon>
        <taxon>Microbacteriaceae</taxon>
        <taxon>Leucobacter</taxon>
    </lineage>
</organism>
<gene>
    <name evidence="4" type="ORF">JD276_07185</name>
</gene>
<feature type="domain" description="AMP-binding enzyme C-terminal" evidence="3">
    <location>
        <begin position="498"/>
        <end position="569"/>
    </location>
</feature>
<dbReference type="InterPro" id="IPR000873">
    <property type="entry name" value="AMP-dep_synth/lig_dom"/>
</dbReference>
<dbReference type="InterPro" id="IPR042099">
    <property type="entry name" value="ANL_N_sf"/>
</dbReference>
<dbReference type="PANTHER" id="PTHR43767">
    <property type="entry name" value="LONG-CHAIN-FATTY-ACID--COA LIGASE"/>
    <property type="match status" value="1"/>
</dbReference>
<dbReference type="InterPro" id="IPR025110">
    <property type="entry name" value="AMP-bd_C"/>
</dbReference>
<feature type="region of interest" description="Disordered" evidence="1">
    <location>
        <begin position="1"/>
        <end position="68"/>
    </location>
</feature>
<dbReference type="EMBL" id="JAEHOH010000009">
    <property type="protein sequence ID" value="MBK0418816.1"/>
    <property type="molecule type" value="Genomic_DNA"/>
</dbReference>
<comment type="caution">
    <text evidence="4">The sequence shown here is derived from an EMBL/GenBank/DDBJ whole genome shotgun (WGS) entry which is preliminary data.</text>
</comment>
<dbReference type="InterPro" id="IPR050237">
    <property type="entry name" value="ATP-dep_AMP-bd_enzyme"/>
</dbReference>
<dbReference type="Gene3D" id="3.30.300.30">
    <property type="match status" value="1"/>
</dbReference>
<proteinExistence type="predicted"/>
<dbReference type="GO" id="GO:0016878">
    <property type="term" value="F:acid-thiol ligase activity"/>
    <property type="evidence" value="ECO:0007669"/>
    <property type="project" value="UniProtKB-ARBA"/>
</dbReference>
<accession>A0A934Q823</accession>
<sequence>MLPAANPGRCLCTSSAPASSRSSPGSSCTSPSPPTRAPPPDEGFPASIHSHHPDARPGQTTVDTRRPRMTLLLPDRLDTDISLTLPTLLRRRALEQPDHVFIRTVDGDDVTYLGLETRVQEWMRALTAAGVERGDRLVTLLPPSSDATAVWMAAARIGAIETPVNTALRGSLLSYVLSDADPRCIIASPRFSVVLRDALHGSPAAPPVYLVDGASESSDARTGFSRADFGAEVAVDDRDPLPHEIATIVYTSGTSGRSKGVLVPWAQEYATARWLMPVDGRQGDVWYSPWAMYHVSGKVGVYSSALLNGQLIIRDGFSSSQFWNDIREYGVTSTMLVASTVSYLVQQPPTTSDGDHTLRNVCAAPLPADTAAFQERFGVRVSTLFNMTEVASPIATGWSDAPQGSCGRAREGVDARIVDEFGHEVPVGGVGELVLRMSAPHEIMAGYWRAPAATVETWSDLWFHTGDAARCDGDGWFYFVDRLKDTIRRGGENISSVELESIVAEHPLVRECAAVGIPNTHGDRDVVLFIVGEPSADAAKIAEDLDERLPRFMRPSRICLVEELPKTHTARVKKEELRRSDLAVAWSRPDRAPTGSLFAQESI</sequence>
<dbReference type="PANTHER" id="PTHR43767:SF1">
    <property type="entry name" value="NONRIBOSOMAL PEPTIDE SYNTHASE PES1 (EUROFUNG)-RELATED"/>
    <property type="match status" value="1"/>
</dbReference>
<dbReference type="Gene3D" id="3.40.50.12780">
    <property type="entry name" value="N-terminal domain of ligase-like"/>
    <property type="match status" value="1"/>
</dbReference>
<feature type="compositionally biased region" description="Low complexity" evidence="1">
    <location>
        <begin position="12"/>
        <end position="30"/>
    </location>
</feature>
<feature type="compositionally biased region" description="Pro residues" evidence="1">
    <location>
        <begin position="31"/>
        <end position="42"/>
    </location>
</feature>
<dbReference type="Pfam" id="PF13193">
    <property type="entry name" value="AMP-binding_C"/>
    <property type="match status" value="1"/>
</dbReference>
<reference evidence="4" key="1">
    <citation type="submission" date="2020-12" db="EMBL/GenBank/DDBJ databases">
        <title>Leucobacter sp. CAS1, isolated from Chromium sludge.</title>
        <authorList>
            <person name="Xu Z."/>
        </authorList>
    </citation>
    <scope>NUCLEOTIDE SEQUENCE</scope>
    <source>
        <strain evidence="4">CSA1</strain>
    </source>
</reference>
<evidence type="ECO:0000259" key="3">
    <source>
        <dbReference type="Pfam" id="PF13193"/>
    </source>
</evidence>
<dbReference type="SUPFAM" id="SSF56801">
    <property type="entry name" value="Acetyl-CoA synthetase-like"/>
    <property type="match status" value="1"/>
</dbReference>
<dbReference type="InterPro" id="IPR020845">
    <property type="entry name" value="AMP-binding_CS"/>
</dbReference>
<dbReference type="AlphaFoldDB" id="A0A934Q823"/>
<evidence type="ECO:0000313" key="4">
    <source>
        <dbReference type="EMBL" id="MBK0418816.1"/>
    </source>
</evidence>
<protein>
    <submittedName>
        <fullName evidence="4">AMP-binding protein</fullName>
    </submittedName>
</protein>
<dbReference type="Proteomes" id="UP000608530">
    <property type="component" value="Unassembled WGS sequence"/>
</dbReference>
<feature type="domain" description="AMP-dependent synthetase/ligase" evidence="2">
    <location>
        <begin position="90"/>
        <end position="448"/>
    </location>
</feature>
<name>A0A934Q823_9MICO</name>